<feature type="domain" description="HTH tetR-type" evidence="5">
    <location>
        <begin position="15"/>
        <end position="75"/>
    </location>
</feature>
<keyword evidence="7" id="KW-1185">Reference proteome</keyword>
<dbReference type="SUPFAM" id="SSF48498">
    <property type="entry name" value="Tetracyclin repressor-like, C-terminal domain"/>
    <property type="match status" value="1"/>
</dbReference>
<dbReference type="PANTHER" id="PTHR30055">
    <property type="entry name" value="HTH-TYPE TRANSCRIPTIONAL REGULATOR RUTR"/>
    <property type="match status" value="1"/>
</dbReference>
<dbReference type="SUPFAM" id="SSF46689">
    <property type="entry name" value="Homeodomain-like"/>
    <property type="match status" value="1"/>
</dbReference>
<evidence type="ECO:0000313" key="7">
    <source>
        <dbReference type="Proteomes" id="UP001433088"/>
    </source>
</evidence>
<comment type="caution">
    <text evidence="6">The sequence shown here is derived from an EMBL/GenBank/DDBJ whole genome shotgun (WGS) entry which is preliminary data.</text>
</comment>
<dbReference type="PROSITE" id="PS50977">
    <property type="entry name" value="HTH_TETR_2"/>
    <property type="match status" value="1"/>
</dbReference>
<protein>
    <submittedName>
        <fullName evidence="6">TetR/AcrR family transcriptional regulator</fullName>
    </submittedName>
</protein>
<evidence type="ECO:0000259" key="5">
    <source>
        <dbReference type="PROSITE" id="PS50977"/>
    </source>
</evidence>
<proteinExistence type="predicted"/>
<name>A0ABV1CYC0_9FIRM</name>
<dbReference type="InterPro" id="IPR001647">
    <property type="entry name" value="HTH_TetR"/>
</dbReference>
<dbReference type="Gene3D" id="1.10.10.60">
    <property type="entry name" value="Homeodomain-like"/>
    <property type="match status" value="1"/>
</dbReference>
<dbReference type="InterPro" id="IPR015292">
    <property type="entry name" value="Tscrpt_reg_YbiH_C"/>
</dbReference>
<organism evidence="6 7">
    <name type="scientific">Megasphaera intestinihominis</name>
    <dbReference type="NCBI Taxonomy" id="3133159"/>
    <lineage>
        <taxon>Bacteria</taxon>
        <taxon>Bacillati</taxon>
        <taxon>Bacillota</taxon>
        <taxon>Negativicutes</taxon>
        <taxon>Veillonellales</taxon>
        <taxon>Veillonellaceae</taxon>
        <taxon>Megasphaera</taxon>
    </lineage>
</organism>
<evidence type="ECO:0000256" key="4">
    <source>
        <dbReference type="PROSITE-ProRule" id="PRU00335"/>
    </source>
</evidence>
<dbReference type="PANTHER" id="PTHR30055:SF234">
    <property type="entry name" value="HTH-TYPE TRANSCRIPTIONAL REGULATOR BETI"/>
    <property type="match status" value="1"/>
</dbReference>
<dbReference type="InterPro" id="IPR036271">
    <property type="entry name" value="Tet_transcr_reg_TetR-rel_C_sf"/>
</dbReference>
<evidence type="ECO:0000313" key="6">
    <source>
        <dbReference type="EMBL" id="MEQ2422775.1"/>
    </source>
</evidence>
<dbReference type="InterPro" id="IPR050109">
    <property type="entry name" value="HTH-type_TetR-like_transc_reg"/>
</dbReference>
<accession>A0ABV1CYC0</accession>
<dbReference type="PRINTS" id="PR00455">
    <property type="entry name" value="HTHTETR"/>
</dbReference>
<sequence length="215" mass="24347">MPHKAPVTSSREDGRETKARIIEAAGPLFAQHGYDGTTSKEICQKAGVNMAAVNYHFGSRDGLYVAVLEEVQDYLVNVDVLKKLAQQEGSPRQKLERFVDYFIEDAFRRNDWHVRVWIQELLHPSPYIQNIISQKGLPKFYVSSGVLQQALGYDTADIGFYSAYLSLIAPFTLAFLAQNSPVIKALPVHYPKEEFIQHLKKNFFKTLDALTVPKT</sequence>
<dbReference type="Pfam" id="PF00440">
    <property type="entry name" value="TetR_N"/>
    <property type="match status" value="1"/>
</dbReference>
<gene>
    <name evidence="6" type="ORF">WMO23_08560</name>
</gene>
<dbReference type="RefSeq" id="WP_020310604.1">
    <property type="nucleotide sequence ID" value="NZ_JBBMEU010000051.1"/>
</dbReference>
<feature type="DNA-binding region" description="H-T-H motif" evidence="4">
    <location>
        <begin position="38"/>
        <end position="57"/>
    </location>
</feature>
<dbReference type="EMBL" id="JBBMEU010000051">
    <property type="protein sequence ID" value="MEQ2422775.1"/>
    <property type="molecule type" value="Genomic_DNA"/>
</dbReference>
<evidence type="ECO:0000256" key="1">
    <source>
        <dbReference type="ARBA" id="ARBA00023015"/>
    </source>
</evidence>
<reference evidence="6 7" key="1">
    <citation type="submission" date="2024-03" db="EMBL/GenBank/DDBJ databases">
        <title>Human intestinal bacterial collection.</title>
        <authorList>
            <person name="Pauvert C."/>
            <person name="Hitch T.C.A."/>
            <person name="Clavel T."/>
        </authorList>
    </citation>
    <scope>NUCLEOTIDE SEQUENCE [LARGE SCALE GENOMIC DNA]</scope>
    <source>
        <strain evidence="6 7">CLA-AA-H81</strain>
    </source>
</reference>
<dbReference type="Proteomes" id="UP001433088">
    <property type="component" value="Unassembled WGS sequence"/>
</dbReference>
<keyword evidence="1" id="KW-0805">Transcription regulation</keyword>
<dbReference type="Gene3D" id="1.10.357.10">
    <property type="entry name" value="Tetracycline Repressor, domain 2"/>
    <property type="match status" value="1"/>
</dbReference>
<keyword evidence="2 4" id="KW-0238">DNA-binding</keyword>
<dbReference type="InterPro" id="IPR009057">
    <property type="entry name" value="Homeodomain-like_sf"/>
</dbReference>
<keyword evidence="3" id="KW-0804">Transcription</keyword>
<dbReference type="Pfam" id="PF09209">
    <property type="entry name" value="CecR_C"/>
    <property type="match status" value="1"/>
</dbReference>
<evidence type="ECO:0000256" key="2">
    <source>
        <dbReference type="ARBA" id="ARBA00023125"/>
    </source>
</evidence>
<evidence type="ECO:0000256" key="3">
    <source>
        <dbReference type="ARBA" id="ARBA00023163"/>
    </source>
</evidence>